<organism evidence="2 3">
    <name type="scientific">Nonomuraea salmonea</name>
    <dbReference type="NCBI Taxonomy" id="46181"/>
    <lineage>
        <taxon>Bacteria</taxon>
        <taxon>Bacillati</taxon>
        <taxon>Actinomycetota</taxon>
        <taxon>Actinomycetes</taxon>
        <taxon>Streptosporangiales</taxon>
        <taxon>Streptosporangiaceae</taxon>
        <taxon>Nonomuraea</taxon>
    </lineage>
</organism>
<dbReference type="RefSeq" id="WP_345399838.1">
    <property type="nucleotide sequence ID" value="NZ_BAAAXS010000001.1"/>
</dbReference>
<dbReference type="EMBL" id="JBHMCF010000042">
    <property type="protein sequence ID" value="MFB9475665.1"/>
    <property type="molecule type" value="Genomic_DNA"/>
</dbReference>
<keyword evidence="3" id="KW-1185">Reference proteome</keyword>
<evidence type="ECO:0000313" key="3">
    <source>
        <dbReference type="Proteomes" id="UP001589568"/>
    </source>
</evidence>
<proteinExistence type="predicted"/>
<protein>
    <submittedName>
        <fullName evidence="2">Uncharacterized protein</fullName>
    </submittedName>
</protein>
<evidence type="ECO:0000256" key="1">
    <source>
        <dbReference type="SAM" id="MobiDB-lite"/>
    </source>
</evidence>
<name>A0ABV5NZB6_9ACTN</name>
<accession>A0ABV5NZB6</accession>
<feature type="region of interest" description="Disordered" evidence="1">
    <location>
        <begin position="223"/>
        <end position="265"/>
    </location>
</feature>
<evidence type="ECO:0000313" key="2">
    <source>
        <dbReference type="EMBL" id="MFB9475665.1"/>
    </source>
</evidence>
<sequence>MMEQPQSVIEGSAMAATGSMLLGFRRAHYAMLILPLMYGDTAEQRRAAEGYETLSAGLRRHPEVVDTATKGVTWTAVSAELAMGAVADYASDAEEKAALPAASARTLNVTADVYDAAGKAVLLTGASILTAGVMHKVAQLNPFTRVASEVAATQFGIRADRQAGAIASRVRQFVAGGQGVLGKVAGRLAQVSPGKLALGGGAAAAGGGMLGQQAVADRFSATKLQQTPPGQAPPGLAPQGSTPQGLSPFDAQLPTTRNPSTETET</sequence>
<dbReference type="Proteomes" id="UP001589568">
    <property type="component" value="Unassembled WGS sequence"/>
</dbReference>
<feature type="compositionally biased region" description="Polar residues" evidence="1">
    <location>
        <begin position="253"/>
        <end position="265"/>
    </location>
</feature>
<comment type="caution">
    <text evidence="2">The sequence shown here is derived from an EMBL/GenBank/DDBJ whole genome shotgun (WGS) entry which is preliminary data.</text>
</comment>
<gene>
    <name evidence="2" type="ORF">ACFFR3_39770</name>
</gene>
<reference evidence="2 3" key="1">
    <citation type="submission" date="2024-09" db="EMBL/GenBank/DDBJ databases">
        <authorList>
            <person name="Sun Q."/>
            <person name="Mori K."/>
        </authorList>
    </citation>
    <scope>NUCLEOTIDE SEQUENCE [LARGE SCALE GENOMIC DNA]</scope>
    <source>
        <strain evidence="2 3">JCM 3324</strain>
    </source>
</reference>